<dbReference type="PANTHER" id="PTHR47637:SF1">
    <property type="entry name" value="CHAPERONE SURA"/>
    <property type="match status" value="1"/>
</dbReference>
<proteinExistence type="predicted"/>
<dbReference type="Proteomes" id="UP000190135">
    <property type="component" value="Unassembled WGS sequence"/>
</dbReference>
<dbReference type="EMBL" id="FUXL01000011">
    <property type="protein sequence ID" value="SKA28773.1"/>
    <property type="molecule type" value="Genomic_DNA"/>
</dbReference>
<accession>A0A1T4SKT0</accession>
<dbReference type="Gene3D" id="1.10.4030.10">
    <property type="entry name" value="Porin chaperone SurA, peptide-binding domain"/>
    <property type="match status" value="1"/>
</dbReference>
<evidence type="ECO:0000256" key="2">
    <source>
        <dbReference type="SAM" id="SignalP"/>
    </source>
</evidence>
<dbReference type="OrthoDB" id="9791746at2"/>
<dbReference type="STRING" id="1365950.SAMN05428963_111114"/>
<feature type="signal peptide" evidence="2">
    <location>
        <begin position="1"/>
        <end position="31"/>
    </location>
</feature>
<feature type="chain" id="PRO_5010544144" evidence="2">
    <location>
        <begin position="32"/>
        <end position="310"/>
    </location>
</feature>
<dbReference type="GO" id="GO:0003755">
    <property type="term" value="F:peptidyl-prolyl cis-trans isomerase activity"/>
    <property type="evidence" value="ECO:0007669"/>
    <property type="project" value="UniProtKB-KW"/>
</dbReference>
<dbReference type="RefSeq" id="WP_078709384.1">
    <property type="nucleotide sequence ID" value="NZ_FUXL01000011.1"/>
</dbReference>
<protein>
    <submittedName>
        <fullName evidence="3">Periplasmic chaperone for outer membrane proteins SurA</fullName>
    </submittedName>
</protein>
<dbReference type="InterPro" id="IPR050280">
    <property type="entry name" value="OMP_Chaperone_SurA"/>
</dbReference>
<evidence type="ECO:0000313" key="4">
    <source>
        <dbReference type="Proteomes" id="UP000190135"/>
    </source>
</evidence>
<keyword evidence="1 2" id="KW-0732">Signal</keyword>
<gene>
    <name evidence="3" type="ORF">SAMN05428963_111114</name>
</gene>
<dbReference type="InterPro" id="IPR027304">
    <property type="entry name" value="Trigger_fact/SurA_dom_sf"/>
</dbReference>
<dbReference type="SUPFAM" id="SSF109998">
    <property type="entry name" value="Triger factor/SurA peptide-binding domain-like"/>
    <property type="match status" value="1"/>
</dbReference>
<name>A0A1T4SKT0_9HYPH</name>
<dbReference type="AlphaFoldDB" id="A0A1T4SKT0"/>
<evidence type="ECO:0000313" key="3">
    <source>
        <dbReference type="EMBL" id="SKA28773.1"/>
    </source>
</evidence>
<sequence length="310" mass="34232">MNIRALSARILMAGALAAAVPIGIAVSPAQAASEVKVVVNKMPITSYAIAQRAAFVRLRHMNGNPTTVAENELIDEALKRQEMRRRGIQIPDAMINQAYAKFASDNKLSEAQLGQVLRQAGFSADAFKEFIGIQIGWGEVVRQHLRQDQKVSEQDAVQRMLADGGNKPSTTEYTLQQVIFVVPESKKGETSRRMQEANQLRSRFTSCRATYDLAKGLRDVTVRDLGRVTQPELPPNWKDAIISTPVGRATAPKTTERGVEFIAVCDSQKISDDKVAAMVYQQQDMEALGKQAPGEDVLKTLRDKARIVRK</sequence>
<keyword evidence="4" id="KW-1185">Reference proteome</keyword>
<reference evidence="3 4" key="1">
    <citation type="submission" date="2017-02" db="EMBL/GenBank/DDBJ databases">
        <authorList>
            <person name="Peterson S.W."/>
        </authorList>
    </citation>
    <scope>NUCLEOTIDE SEQUENCE [LARGE SCALE GENOMIC DNA]</scope>
    <source>
        <strain evidence="3 4">USBA 369</strain>
    </source>
</reference>
<evidence type="ECO:0000256" key="1">
    <source>
        <dbReference type="ARBA" id="ARBA00022729"/>
    </source>
</evidence>
<dbReference type="PANTHER" id="PTHR47637">
    <property type="entry name" value="CHAPERONE SURA"/>
    <property type="match status" value="1"/>
</dbReference>
<organism evidence="3 4">
    <name type="scientific">Consotaella salsifontis</name>
    <dbReference type="NCBI Taxonomy" id="1365950"/>
    <lineage>
        <taxon>Bacteria</taxon>
        <taxon>Pseudomonadati</taxon>
        <taxon>Pseudomonadota</taxon>
        <taxon>Alphaproteobacteria</taxon>
        <taxon>Hyphomicrobiales</taxon>
        <taxon>Aurantimonadaceae</taxon>
        <taxon>Consotaella</taxon>
    </lineage>
</organism>